<name>A6WBG6_KINRD</name>
<sequence>MRRGDVEGCEPGARRTGSARSALPVNGGRTRAPRPPTATAPPAPATDSSCLPAVLGHAHPVPDSPTDDVLLAVGRITLTSSRLDHALTQLWITLDRTARGKRIRGGKGIRTRIRRLAIERLTGHLLDELLQAVDTAEDLARTQHTLLHQDWALAGSAGSAGPAGEPRRSRHWRQAPDGLSRWRPAASPAPAAPPPGSDVDVLASLQQLHAHLSELTDRIGDLTCGVARARDLGDPPDWDGPAPRGQRLRATYTVVSGHGGDHLDSVVHRAHGLAHSLVLTLPETGQRHSRVLLEDPRPPDDLHQPEAPSPARALSGVGETSPSSTWTPSRSRELREWSGWYRLLPWASPVSTEPMSTDVLDRALQRAGWHRVMPWTHGVGSSLSTSVERLPNAGAARD</sequence>
<feature type="compositionally biased region" description="Pro residues" evidence="1">
    <location>
        <begin position="33"/>
        <end position="44"/>
    </location>
</feature>
<keyword evidence="3" id="KW-1185">Reference proteome</keyword>
<dbReference type="AlphaFoldDB" id="A6WBG6"/>
<feature type="region of interest" description="Disordered" evidence="1">
    <location>
        <begin position="292"/>
        <end position="330"/>
    </location>
</feature>
<organism evidence="2 3">
    <name type="scientific">Kineococcus radiotolerans (strain ATCC BAA-149 / DSM 14245 / SRS30216)</name>
    <dbReference type="NCBI Taxonomy" id="266940"/>
    <lineage>
        <taxon>Bacteria</taxon>
        <taxon>Bacillati</taxon>
        <taxon>Actinomycetota</taxon>
        <taxon>Actinomycetes</taxon>
        <taxon>Kineosporiales</taxon>
        <taxon>Kineosporiaceae</taxon>
        <taxon>Kineococcus</taxon>
    </lineage>
</organism>
<feature type="compositionally biased region" description="Basic and acidic residues" evidence="1">
    <location>
        <begin position="292"/>
        <end position="304"/>
    </location>
</feature>
<gene>
    <name evidence="2" type="ordered locus">Krad_2683</name>
</gene>
<dbReference type="HOGENOM" id="CLU_692192_0_0_11"/>
<evidence type="ECO:0000313" key="3">
    <source>
        <dbReference type="Proteomes" id="UP000001116"/>
    </source>
</evidence>
<feature type="compositionally biased region" description="Low complexity" evidence="1">
    <location>
        <begin position="320"/>
        <end position="329"/>
    </location>
</feature>
<evidence type="ECO:0000256" key="1">
    <source>
        <dbReference type="SAM" id="MobiDB-lite"/>
    </source>
</evidence>
<evidence type="ECO:0000313" key="2">
    <source>
        <dbReference type="EMBL" id="ABS04155.1"/>
    </source>
</evidence>
<feature type="region of interest" description="Disordered" evidence="1">
    <location>
        <begin position="156"/>
        <end position="199"/>
    </location>
</feature>
<feature type="region of interest" description="Disordered" evidence="1">
    <location>
        <begin position="1"/>
        <end position="59"/>
    </location>
</feature>
<accession>A6WBG6</accession>
<dbReference type="KEGG" id="kra:Krad_2683"/>
<proteinExistence type="predicted"/>
<protein>
    <submittedName>
        <fullName evidence="2">Uncharacterized protein</fullName>
    </submittedName>
</protein>
<reference evidence="3" key="1">
    <citation type="journal article" date="2008" name="PLoS ONE">
        <title>Survival in nuclear waste, extreme resistance, and potential applications gleaned from the genome sequence of Kineococcus radiotolerans SRS30216.</title>
        <authorList>
            <person name="Bagwell C.E."/>
            <person name="Bhat S."/>
            <person name="Hawkins G.M."/>
            <person name="Smith B.W."/>
            <person name="Biswas T."/>
            <person name="Hoover T.R."/>
            <person name="Saunders E."/>
            <person name="Han C.S."/>
            <person name="Tsodikov O.V."/>
            <person name="Shimkets L.J."/>
        </authorList>
    </citation>
    <scope>NUCLEOTIDE SEQUENCE [LARGE SCALE GENOMIC DNA]</scope>
    <source>
        <strain evidence="3">ATCC BAA-149 / DSM 14245 / SRS30216</strain>
    </source>
</reference>
<dbReference type="Proteomes" id="UP000001116">
    <property type="component" value="Chromosome"/>
</dbReference>
<dbReference type="EMBL" id="CP000750">
    <property type="protein sequence ID" value="ABS04155.1"/>
    <property type="molecule type" value="Genomic_DNA"/>
</dbReference>